<evidence type="ECO:0000256" key="8">
    <source>
        <dbReference type="PIRSR" id="PIRSR602403-1"/>
    </source>
</evidence>
<evidence type="ECO:0000256" key="10">
    <source>
        <dbReference type="SAM" id="Phobius"/>
    </source>
</evidence>
<evidence type="ECO:0000313" key="11">
    <source>
        <dbReference type="EMBL" id="KAF6819035.1"/>
    </source>
</evidence>
<keyword evidence="10" id="KW-0472">Membrane</keyword>
<dbReference type="PROSITE" id="PS00086">
    <property type="entry name" value="CYTOCHROME_P450"/>
    <property type="match status" value="1"/>
</dbReference>
<sequence>MDKMIFDRLAEWHPGMGSYAFIVFMIMGSLIWYWREDKPYGGFRIIGQERGEWSYEKARLRFNTNAMELLRDGFEAVHRDQTSVSPRVILLITPQTHGRPFQIIAPFGPTVVLPPHLADEIRNDRRLTFTGFIIRQWLTRYPGLSILQAGLKGDIIQEAIRKNLNQELTYLTERLSEETSVILKEHLPTTDEWQEIKFFPVSVQLAARLSAKILLGDRLCRSKEWISVSINFAGLVLSAGRALRAWPVVLRPFVHPFLPKLKFLRSQIAQARSIMEPELAARRQARGAGTEKPMDSLSWIDDVRRGRDFDVVAGQLFLTFAAIHTTSSVLAGIMWDLLANPEYITLLREEIIRVFTEDDGWSKNSLYKLKLMDSCMKESQRLHVIGPHMMNRKVESPMTLSDGTHLPKGVHITVSVHNSRDPSLWGPDPMKFDGHRFLRMREQPGQENRWQFVSTSPEFLAFGHGAHACPGRFFASNEMKIVLAHLLMNYDWRVVGDKPPESMFRSRFVPDPNTVIGCRKREPEILL</sequence>
<gene>
    <name evidence="11" type="ORF">CMUS01_11789</name>
</gene>
<dbReference type="Gene3D" id="1.10.630.10">
    <property type="entry name" value="Cytochrome P450"/>
    <property type="match status" value="1"/>
</dbReference>
<organism evidence="11 12">
    <name type="scientific">Colletotrichum musicola</name>
    <dbReference type="NCBI Taxonomy" id="2175873"/>
    <lineage>
        <taxon>Eukaryota</taxon>
        <taxon>Fungi</taxon>
        <taxon>Dikarya</taxon>
        <taxon>Ascomycota</taxon>
        <taxon>Pezizomycotina</taxon>
        <taxon>Sordariomycetes</taxon>
        <taxon>Hypocreomycetidae</taxon>
        <taxon>Glomerellales</taxon>
        <taxon>Glomerellaceae</taxon>
        <taxon>Colletotrichum</taxon>
        <taxon>Colletotrichum orchidearum species complex</taxon>
    </lineage>
</organism>
<dbReference type="GO" id="GO:0004497">
    <property type="term" value="F:monooxygenase activity"/>
    <property type="evidence" value="ECO:0007669"/>
    <property type="project" value="UniProtKB-KW"/>
</dbReference>
<feature type="binding site" description="axial binding residue" evidence="8">
    <location>
        <position position="469"/>
    </location>
    <ligand>
        <name>heme</name>
        <dbReference type="ChEBI" id="CHEBI:30413"/>
    </ligand>
    <ligandPart>
        <name>Fe</name>
        <dbReference type="ChEBI" id="CHEBI:18248"/>
    </ligandPart>
</feature>
<keyword evidence="10" id="KW-0812">Transmembrane</keyword>
<dbReference type="OrthoDB" id="1844152at2759"/>
<dbReference type="SUPFAM" id="SSF48264">
    <property type="entry name" value="Cytochrome P450"/>
    <property type="match status" value="1"/>
</dbReference>
<keyword evidence="6 8" id="KW-0408">Iron</keyword>
<dbReference type="GO" id="GO:0016705">
    <property type="term" value="F:oxidoreductase activity, acting on paired donors, with incorporation or reduction of molecular oxygen"/>
    <property type="evidence" value="ECO:0007669"/>
    <property type="project" value="InterPro"/>
</dbReference>
<dbReference type="InterPro" id="IPR002403">
    <property type="entry name" value="Cyt_P450_E_grp-IV"/>
</dbReference>
<dbReference type="PANTHER" id="PTHR46206:SF2">
    <property type="entry name" value="CYTOCHROME P450 MONOOXYGENASE AUSG-RELATED"/>
    <property type="match status" value="1"/>
</dbReference>
<dbReference type="GO" id="GO:0005506">
    <property type="term" value="F:iron ion binding"/>
    <property type="evidence" value="ECO:0007669"/>
    <property type="project" value="InterPro"/>
</dbReference>
<reference evidence="11" key="1">
    <citation type="journal article" date="2020" name="Phytopathology">
        <title>Genome Sequence Resources of Colletotrichum truncatum, C. plurivorum, C. musicola, and C. sojae: Four Species Pathogenic to Soybean (Glycine max).</title>
        <authorList>
            <person name="Rogerio F."/>
            <person name="Boufleur T.R."/>
            <person name="Ciampi-Guillardi M."/>
            <person name="Sukno S.A."/>
            <person name="Thon M.R."/>
            <person name="Massola Junior N.S."/>
            <person name="Baroncelli R."/>
        </authorList>
    </citation>
    <scope>NUCLEOTIDE SEQUENCE</scope>
    <source>
        <strain evidence="11">LFN0074</strain>
    </source>
</reference>
<comment type="caution">
    <text evidence="11">The sequence shown here is derived from an EMBL/GenBank/DDBJ whole genome shotgun (WGS) entry which is preliminary data.</text>
</comment>
<keyword evidence="12" id="KW-1185">Reference proteome</keyword>
<feature type="transmembrane region" description="Helical" evidence="10">
    <location>
        <begin position="16"/>
        <end position="34"/>
    </location>
</feature>
<evidence type="ECO:0000256" key="4">
    <source>
        <dbReference type="ARBA" id="ARBA00022723"/>
    </source>
</evidence>
<keyword evidence="3 8" id="KW-0349">Heme</keyword>
<evidence type="ECO:0000256" key="5">
    <source>
        <dbReference type="ARBA" id="ARBA00023002"/>
    </source>
</evidence>
<protein>
    <submittedName>
        <fullName evidence="11">P450 monooxygenase</fullName>
    </submittedName>
</protein>
<keyword evidence="5 9" id="KW-0560">Oxidoreductase</keyword>
<comment type="similarity">
    <text evidence="2 9">Belongs to the cytochrome P450 family.</text>
</comment>
<dbReference type="Proteomes" id="UP000639643">
    <property type="component" value="Unassembled WGS sequence"/>
</dbReference>
<dbReference type="InterPro" id="IPR017972">
    <property type="entry name" value="Cyt_P450_CS"/>
</dbReference>
<evidence type="ECO:0000256" key="6">
    <source>
        <dbReference type="ARBA" id="ARBA00023004"/>
    </source>
</evidence>
<dbReference type="InterPro" id="IPR036396">
    <property type="entry name" value="Cyt_P450_sf"/>
</dbReference>
<dbReference type="PRINTS" id="PR00465">
    <property type="entry name" value="EP450IV"/>
</dbReference>
<evidence type="ECO:0000256" key="9">
    <source>
        <dbReference type="RuleBase" id="RU000461"/>
    </source>
</evidence>
<dbReference type="PANTHER" id="PTHR46206">
    <property type="entry name" value="CYTOCHROME P450"/>
    <property type="match status" value="1"/>
</dbReference>
<evidence type="ECO:0000256" key="7">
    <source>
        <dbReference type="ARBA" id="ARBA00023033"/>
    </source>
</evidence>
<dbReference type="EMBL" id="WIGM01000622">
    <property type="protein sequence ID" value="KAF6819035.1"/>
    <property type="molecule type" value="Genomic_DNA"/>
</dbReference>
<dbReference type="AlphaFoldDB" id="A0A8H6N4D9"/>
<dbReference type="CDD" id="cd11041">
    <property type="entry name" value="CYP503A1-like"/>
    <property type="match status" value="1"/>
</dbReference>
<accession>A0A8H6N4D9</accession>
<evidence type="ECO:0000256" key="2">
    <source>
        <dbReference type="ARBA" id="ARBA00010617"/>
    </source>
</evidence>
<comment type="cofactor">
    <cofactor evidence="1 8">
        <name>heme</name>
        <dbReference type="ChEBI" id="CHEBI:30413"/>
    </cofactor>
</comment>
<proteinExistence type="inferred from homology"/>
<name>A0A8H6N4D9_9PEZI</name>
<dbReference type="GO" id="GO:0020037">
    <property type="term" value="F:heme binding"/>
    <property type="evidence" value="ECO:0007669"/>
    <property type="project" value="InterPro"/>
</dbReference>
<dbReference type="InterPro" id="IPR001128">
    <property type="entry name" value="Cyt_P450"/>
</dbReference>
<keyword evidence="7 9" id="KW-0503">Monooxygenase</keyword>
<evidence type="ECO:0000256" key="3">
    <source>
        <dbReference type="ARBA" id="ARBA00022617"/>
    </source>
</evidence>
<keyword evidence="4 8" id="KW-0479">Metal-binding</keyword>
<keyword evidence="10" id="KW-1133">Transmembrane helix</keyword>
<dbReference type="Pfam" id="PF00067">
    <property type="entry name" value="p450"/>
    <property type="match status" value="1"/>
</dbReference>
<evidence type="ECO:0000313" key="12">
    <source>
        <dbReference type="Proteomes" id="UP000639643"/>
    </source>
</evidence>
<evidence type="ECO:0000256" key="1">
    <source>
        <dbReference type="ARBA" id="ARBA00001971"/>
    </source>
</evidence>